<keyword evidence="7" id="KW-0418">Kinase</keyword>
<dbReference type="SMART" id="SM00666">
    <property type="entry name" value="PB1"/>
    <property type="match status" value="1"/>
</dbReference>
<dbReference type="FunFam" id="3.30.200.20:FF:000081">
    <property type="entry name" value="Octicosapeptide/phox/Bem1p domain kinase superfamily protein"/>
    <property type="match status" value="1"/>
</dbReference>
<evidence type="ECO:0000259" key="12">
    <source>
        <dbReference type="PROSITE" id="PS50011"/>
    </source>
</evidence>
<evidence type="ECO:0000256" key="11">
    <source>
        <dbReference type="SAM" id="MobiDB-lite"/>
    </source>
</evidence>
<evidence type="ECO:0000256" key="6">
    <source>
        <dbReference type="ARBA" id="ARBA00022741"/>
    </source>
</evidence>
<dbReference type="PROSITE" id="PS50011">
    <property type="entry name" value="PROTEIN_KINASE_DOM"/>
    <property type="match status" value="1"/>
</dbReference>
<evidence type="ECO:0000313" key="14">
    <source>
        <dbReference type="RefSeq" id="XP_027123117.1"/>
    </source>
</evidence>
<dbReference type="Gene3D" id="1.10.510.10">
    <property type="entry name" value="Transferase(Phosphotransferase) domain 1"/>
    <property type="match status" value="1"/>
</dbReference>
<dbReference type="CDD" id="cd13999">
    <property type="entry name" value="STKc_MAP3K-like"/>
    <property type="match status" value="1"/>
</dbReference>
<reference evidence="14" key="2">
    <citation type="submission" date="2025-04" db="UniProtKB">
        <authorList>
            <consortium name="RefSeq"/>
        </authorList>
    </citation>
    <scope>IDENTIFICATION</scope>
    <source>
        <tissue evidence="14 15">Leaves</tissue>
    </source>
</reference>
<evidence type="ECO:0000256" key="8">
    <source>
        <dbReference type="ARBA" id="ARBA00022840"/>
    </source>
</evidence>
<dbReference type="Pfam" id="PF00564">
    <property type="entry name" value="PB1"/>
    <property type="match status" value="1"/>
</dbReference>
<reference evidence="13" key="1">
    <citation type="journal article" date="2025" name="Foods">
        <title>Unveiling the Microbial Signatures of Arabica Coffee Cherries: Insights into Ripeness Specific Diversity, Functional Traits, and Implications for Quality and Safety.</title>
        <authorList>
            <consortium name="RefSeq"/>
            <person name="Tenea G.N."/>
            <person name="Cifuentes V."/>
            <person name="Reyes P."/>
            <person name="Cevallos-Vallejos M."/>
        </authorList>
    </citation>
    <scope>NUCLEOTIDE SEQUENCE [LARGE SCALE GENOMIC DNA]</scope>
</reference>
<keyword evidence="13" id="KW-1185">Reference proteome</keyword>
<dbReference type="PANTHER" id="PTHR23257">
    <property type="entry name" value="SERINE-THREONINE PROTEIN KINASE"/>
    <property type="match status" value="1"/>
</dbReference>
<dbReference type="RefSeq" id="XP_071902168.1">
    <property type="nucleotide sequence ID" value="XM_072046067.1"/>
</dbReference>
<dbReference type="PROSITE" id="PS00108">
    <property type="entry name" value="PROTEIN_KINASE_ST"/>
    <property type="match status" value="1"/>
</dbReference>
<feature type="compositionally biased region" description="Polar residues" evidence="11">
    <location>
        <begin position="322"/>
        <end position="348"/>
    </location>
</feature>
<evidence type="ECO:0000256" key="2">
    <source>
        <dbReference type="ARBA" id="ARBA00022490"/>
    </source>
</evidence>
<feature type="binding site" evidence="10">
    <location>
        <position position="1187"/>
    </location>
    <ligand>
        <name>ATP</name>
        <dbReference type="ChEBI" id="CHEBI:30616"/>
    </ligand>
</feature>
<keyword evidence="5" id="KW-0808">Transferase</keyword>
<gene>
    <name evidence="14 15" type="primary">LOC113739904</name>
</gene>
<evidence type="ECO:0000256" key="1">
    <source>
        <dbReference type="ARBA" id="ARBA00004496"/>
    </source>
</evidence>
<dbReference type="RefSeq" id="XP_027123117.1">
    <property type="nucleotide sequence ID" value="XM_027267316.1"/>
</dbReference>
<organism evidence="13 14">
    <name type="scientific">Coffea arabica</name>
    <name type="common">Arabian coffee</name>
    <dbReference type="NCBI Taxonomy" id="13443"/>
    <lineage>
        <taxon>Eukaryota</taxon>
        <taxon>Viridiplantae</taxon>
        <taxon>Streptophyta</taxon>
        <taxon>Embryophyta</taxon>
        <taxon>Tracheophyta</taxon>
        <taxon>Spermatophyta</taxon>
        <taxon>Magnoliopsida</taxon>
        <taxon>eudicotyledons</taxon>
        <taxon>Gunneridae</taxon>
        <taxon>Pentapetalae</taxon>
        <taxon>asterids</taxon>
        <taxon>lamiids</taxon>
        <taxon>Gentianales</taxon>
        <taxon>Rubiaceae</taxon>
        <taxon>Ixoroideae</taxon>
        <taxon>Gardenieae complex</taxon>
        <taxon>Bertiereae - Coffeeae clade</taxon>
        <taxon>Coffeeae</taxon>
        <taxon>Coffea</taxon>
    </lineage>
</organism>
<dbReference type="PRINTS" id="PR00109">
    <property type="entry name" value="TYRKINASE"/>
</dbReference>
<evidence type="ECO:0000256" key="4">
    <source>
        <dbReference type="ARBA" id="ARBA00022553"/>
    </source>
</evidence>
<dbReference type="InterPro" id="IPR017441">
    <property type="entry name" value="Protein_kinase_ATP_BS"/>
</dbReference>
<dbReference type="GO" id="GO:0005524">
    <property type="term" value="F:ATP binding"/>
    <property type="evidence" value="ECO:0007669"/>
    <property type="project" value="UniProtKB-UniRule"/>
</dbReference>
<dbReference type="GO" id="GO:0010928">
    <property type="term" value="P:regulation of auxin mediated signaling pathway"/>
    <property type="evidence" value="ECO:0007669"/>
    <property type="project" value="UniProtKB-ARBA"/>
</dbReference>
<dbReference type="SMART" id="SM00220">
    <property type="entry name" value="S_TKc"/>
    <property type="match status" value="1"/>
</dbReference>
<comment type="subcellular location">
    <subcellularLocation>
        <location evidence="1">Cytoplasm</location>
    </subcellularLocation>
</comment>
<feature type="compositionally biased region" description="Polar residues" evidence="11">
    <location>
        <begin position="1424"/>
        <end position="1439"/>
    </location>
</feature>
<dbReference type="InterPro" id="IPR000719">
    <property type="entry name" value="Prot_kinase_dom"/>
</dbReference>
<feature type="compositionally biased region" description="Polar residues" evidence="11">
    <location>
        <begin position="366"/>
        <end position="377"/>
    </location>
</feature>
<keyword evidence="6 10" id="KW-0547">Nucleotide-binding</keyword>
<evidence type="ECO:0000256" key="9">
    <source>
        <dbReference type="ARBA" id="ARBA00023294"/>
    </source>
</evidence>
<evidence type="ECO:0000256" key="5">
    <source>
        <dbReference type="ARBA" id="ARBA00022679"/>
    </source>
</evidence>
<dbReference type="GO" id="GO:0009734">
    <property type="term" value="P:auxin-activated signaling pathway"/>
    <property type="evidence" value="ECO:0007669"/>
    <property type="project" value="UniProtKB-KW"/>
</dbReference>
<dbReference type="PROSITE" id="PS00107">
    <property type="entry name" value="PROTEIN_KINASE_ATP"/>
    <property type="match status" value="1"/>
</dbReference>
<dbReference type="GeneID" id="113739904"/>
<keyword evidence="9" id="KW-0927">Auxin signaling pathway</keyword>
<evidence type="ECO:0000256" key="7">
    <source>
        <dbReference type="ARBA" id="ARBA00022777"/>
    </source>
</evidence>
<dbReference type="InterPro" id="IPR001245">
    <property type="entry name" value="Ser-Thr/Tyr_kinase_cat_dom"/>
</dbReference>
<dbReference type="Proteomes" id="UP001652660">
    <property type="component" value="Chromosome 4c"/>
</dbReference>
<accession>A0A6P6XAZ7</accession>
<dbReference type="Pfam" id="PF07714">
    <property type="entry name" value="PK_Tyr_Ser-Thr"/>
    <property type="match status" value="1"/>
</dbReference>
<feature type="compositionally biased region" description="Low complexity" evidence="11">
    <location>
        <begin position="350"/>
        <end position="364"/>
    </location>
</feature>
<dbReference type="FunFam" id="3.10.20.90:FF:000058">
    <property type="entry name" value="Octicosapeptide/phox/Bem1p domain kinase superfamily protein"/>
    <property type="match status" value="1"/>
</dbReference>
<dbReference type="PANTHER" id="PTHR23257:SF797">
    <property type="entry name" value="KINASE SUPERFAMILY WITH OCTICOSAPEPTIDE_PHOX_BEM1P DOMAIN-CONTAINING PROTEIN"/>
    <property type="match status" value="1"/>
</dbReference>
<dbReference type="SUPFAM" id="SSF56112">
    <property type="entry name" value="Protein kinase-like (PK-like)"/>
    <property type="match status" value="1"/>
</dbReference>
<keyword evidence="3" id="KW-0723">Serine/threonine-protein kinase</keyword>
<dbReference type="Gene3D" id="3.10.20.90">
    <property type="entry name" value="Phosphatidylinositol 3-kinase Catalytic Subunit, Chain A, domain 1"/>
    <property type="match status" value="1"/>
</dbReference>
<dbReference type="FunFam" id="1.10.510.10:FF:000142">
    <property type="entry name" value="Octicosapeptide/phox/Bem1p domain kinase superfamily protein"/>
    <property type="match status" value="1"/>
</dbReference>
<dbReference type="InterPro" id="IPR011009">
    <property type="entry name" value="Kinase-like_dom_sf"/>
</dbReference>
<dbReference type="GO" id="GO:0004674">
    <property type="term" value="F:protein serine/threonine kinase activity"/>
    <property type="evidence" value="ECO:0007669"/>
    <property type="project" value="UniProtKB-KW"/>
</dbReference>
<keyword evidence="4" id="KW-0597">Phosphoprotein</keyword>
<evidence type="ECO:0000256" key="3">
    <source>
        <dbReference type="ARBA" id="ARBA00022527"/>
    </source>
</evidence>
<dbReference type="OrthoDB" id="4062651at2759"/>
<proteinExistence type="predicted"/>
<keyword evidence="8 10" id="KW-0067">ATP-binding</keyword>
<dbReference type="InterPro" id="IPR000270">
    <property type="entry name" value="PB1_dom"/>
</dbReference>
<keyword evidence="2" id="KW-0963">Cytoplasm</keyword>
<evidence type="ECO:0000256" key="10">
    <source>
        <dbReference type="PROSITE-ProRule" id="PRU10141"/>
    </source>
</evidence>
<dbReference type="InterPro" id="IPR008271">
    <property type="entry name" value="Ser/Thr_kinase_AS"/>
</dbReference>
<dbReference type="CDD" id="cd06410">
    <property type="entry name" value="PB1_UP2"/>
    <property type="match status" value="1"/>
</dbReference>
<feature type="domain" description="Protein kinase" evidence="12">
    <location>
        <begin position="1150"/>
        <end position="1415"/>
    </location>
</feature>
<dbReference type="GO" id="GO:0005737">
    <property type="term" value="C:cytoplasm"/>
    <property type="evidence" value="ECO:0007669"/>
    <property type="project" value="UniProtKB-SubCell"/>
</dbReference>
<feature type="compositionally biased region" description="Low complexity" evidence="11">
    <location>
        <begin position="292"/>
        <end position="301"/>
    </location>
</feature>
<feature type="compositionally biased region" description="Polar residues" evidence="11">
    <location>
        <begin position="1093"/>
        <end position="1105"/>
    </location>
</feature>
<dbReference type="SUPFAM" id="SSF54277">
    <property type="entry name" value="CAD &amp; PB1 domains"/>
    <property type="match status" value="1"/>
</dbReference>
<evidence type="ECO:0000313" key="13">
    <source>
        <dbReference type="Proteomes" id="UP001652660"/>
    </source>
</evidence>
<name>A0A6P6XAZ7_COFAR</name>
<evidence type="ECO:0000313" key="15">
    <source>
        <dbReference type="RefSeq" id="XP_071902168.1"/>
    </source>
</evidence>
<dbReference type="InterPro" id="IPR050167">
    <property type="entry name" value="Ser_Thr_protein_kinase"/>
</dbReference>
<dbReference type="Gene3D" id="3.30.200.20">
    <property type="entry name" value="Phosphorylase Kinase, domain 1"/>
    <property type="match status" value="1"/>
</dbReference>
<sequence length="1439" mass="155590">MAFDQNSIPKDLRPLNVVRTVPEDHRIATVTSSARLVEGFYGNPPRDGSPSSAQAVYYPSTVSESGFVGLGFAGNGAIPVPVPGAVQVPVPGWVPRVVPLAPSGVLAAGGVDLGGSSFHSRGRSEGTVSDQASDGCGDDSVSGKKVKFLCSFGGNILPRPSDSALRYVGGQTRIISVRTDISFPELYRKMVDIYGQNVVIKYQLPDEDLDALVSVSCPDDLENMMDEYEKLLERSPDGSAKLRVFLFSASEVDSVGMVHIGDWHDSGQKYVEAVNGYVDVTGRPAITRKESTASATSTHSSDVNGSEAVDSTARGSGEITGPPSTCVLSPRELNSTASEEALTRTSGFDPSPAVSAEASAVPPSMLVSNSGHSPSSANVENELAKIVTANGQQKMGYEMQQVEATIPVPSPYLHPYMDPQQETGIRSDYVQNPAQMGFPTQLLGTVAPVFAQQHITPTGTTHQQFFPAVHMTMVPSSYVSMNSNLVQPQQILLEPYPTESQLGQRIGHAPADPGYNAFHPPVPHTLLGGAYGWHQIPQTEHVAYSESYVPHQQGLAPDNFPRFEDCYMCQKALPHAHSDTLARDQKESPASSDSRSIYHSLCLDDRGQPVSRAFAAGGFGESVVEQQGIGSQPKLVTNLNHEVGNPPSEGNRLAQNVEGYYAKDRIIHQRPENIEQPRIPVSQGSVGVTGGIQSPYGVLVGTIPQTSPDIAVQPVLASSQYQVTQESMMRKPTNVDVPATGGLPLQTSDYVLHESPKDISGNFPVSAPFEDNTKPVHDHLKQIDGRIENLQISPADVLPISEQSKLPTDNPIKEEILDNRSQQVVAREAYLDAAFSKPKAVLDANNSRLNDMLPISSTEVPYVQKLQQSERYEVAQPPLAGDLGIYGHSKLGVNLVPDEILRNSAFSDVDSSQLSERNGTVGEWKENAPRYHPNIVTGGIEAVQSDGSTVSSISPSYRIGDLPDSSNSLFSNQDPWNLRHETHFPPPRPIKIQIKKESFGPRDASGENRFDNGELLMGSSTGLVTDSRAEDGVAHPSGNLIIDVNSEHSRPSKGSAEELIKQELQAVAEGVAASVLQSSLPSNPDLSGHGRSESPSTSVETNEVNNIDKGGVPNVDKIEEIKAKLPEKINFGFPISDGLGPLQIIKNSDLEELRELGSGTFGTVYHGKWRGTDVAIKRINDRCFAGKASEEQRMRDDFWNEAINLADLHHPNVVAFYGVVLDGPGGSVATVTEYMVNGSLRNALQKGDRNLDKRKRLLIAMDVAFGMEYLHGKKIVHFDLKSDNLLVNLRDPHRPICKVGDLGLSKVKCQTLISGGVRGTLPWMAPELLNGSSNLVSEKVDVYSFGIVMWELVTGEEPYADLHYGAIIGGIVSNTLRPPVPESCDPDWKSLMERCWSAEPSERPSFTEIANELRLMASKLPPKGQNQQPVSSKQPQVKS</sequence>
<feature type="region of interest" description="Disordered" evidence="11">
    <location>
        <begin position="288"/>
        <end position="377"/>
    </location>
</feature>
<protein>
    <submittedName>
        <fullName evidence="15">RAF-like serine/threonine-protein kinase PRAF isoform X1</fullName>
    </submittedName>
    <submittedName>
        <fullName evidence="14">Uncharacterized protein LOC113739904 isoform X1</fullName>
    </submittedName>
</protein>
<feature type="region of interest" description="Disordered" evidence="11">
    <location>
        <begin position="1417"/>
        <end position="1439"/>
    </location>
</feature>
<feature type="region of interest" description="Disordered" evidence="11">
    <location>
        <begin position="1078"/>
        <end position="1111"/>
    </location>
</feature>